<dbReference type="STRING" id="69332.A0A388LVQ4"/>
<dbReference type="EMBL" id="BFEA01000563">
    <property type="protein sequence ID" value="GBG86410.1"/>
    <property type="molecule type" value="Genomic_DNA"/>
</dbReference>
<dbReference type="PANTHER" id="PTHR34062:SF1">
    <property type="entry name" value="NADH-UBIQUINONE OXIDOREDUCTASE 21KDA SUBUNIT N-TERMINAL DOMAIN-CONTAINING PROTEIN"/>
    <property type="match status" value="1"/>
</dbReference>
<dbReference type="OMA" id="QGYKANP"/>
<dbReference type="OrthoDB" id="196140at2759"/>
<dbReference type="InterPro" id="IPR053229">
    <property type="entry name" value="NADH-Q_oxidrdct_subunit"/>
</dbReference>
<comment type="caution">
    <text evidence="3">The sequence shown here is derived from an EMBL/GenBank/DDBJ whole genome shotgun (WGS) entry which is preliminary data.</text>
</comment>
<name>A0A388LVQ4_CHABU</name>
<keyword evidence="4" id="KW-1185">Reference proteome</keyword>
<protein>
    <recommendedName>
        <fullName evidence="2">NADH-ubiquinone oxidoreductase 21kDa subunit N-terminal domain-containing protein</fullName>
    </recommendedName>
</protein>
<evidence type="ECO:0000256" key="1">
    <source>
        <dbReference type="SAM" id="Phobius"/>
    </source>
</evidence>
<reference evidence="3 4" key="1">
    <citation type="journal article" date="2018" name="Cell">
        <title>The Chara Genome: Secondary Complexity and Implications for Plant Terrestrialization.</title>
        <authorList>
            <person name="Nishiyama T."/>
            <person name="Sakayama H."/>
            <person name="Vries J.D."/>
            <person name="Buschmann H."/>
            <person name="Saint-Marcoux D."/>
            <person name="Ullrich K.K."/>
            <person name="Haas F.B."/>
            <person name="Vanderstraeten L."/>
            <person name="Becker D."/>
            <person name="Lang D."/>
            <person name="Vosolsobe S."/>
            <person name="Rombauts S."/>
            <person name="Wilhelmsson P.K.I."/>
            <person name="Janitza P."/>
            <person name="Kern R."/>
            <person name="Heyl A."/>
            <person name="Rumpler F."/>
            <person name="Villalobos L.I.A.C."/>
            <person name="Clay J.M."/>
            <person name="Skokan R."/>
            <person name="Toyoda A."/>
            <person name="Suzuki Y."/>
            <person name="Kagoshima H."/>
            <person name="Schijlen E."/>
            <person name="Tajeshwar N."/>
            <person name="Catarino B."/>
            <person name="Hetherington A.J."/>
            <person name="Saltykova A."/>
            <person name="Bonnot C."/>
            <person name="Breuninger H."/>
            <person name="Symeonidi A."/>
            <person name="Radhakrishnan G.V."/>
            <person name="Van Nieuwerburgh F."/>
            <person name="Deforce D."/>
            <person name="Chang C."/>
            <person name="Karol K.G."/>
            <person name="Hedrich R."/>
            <person name="Ulvskov P."/>
            <person name="Glockner G."/>
            <person name="Delwiche C.F."/>
            <person name="Petrasek J."/>
            <person name="Van de Peer Y."/>
            <person name="Friml J."/>
            <person name="Beilby M."/>
            <person name="Dolan L."/>
            <person name="Kohara Y."/>
            <person name="Sugano S."/>
            <person name="Fujiyama A."/>
            <person name="Delaux P.-M."/>
            <person name="Quint M."/>
            <person name="TheiBen G."/>
            <person name="Hagemann M."/>
            <person name="Harholt J."/>
            <person name="Dunand C."/>
            <person name="Zachgo S."/>
            <person name="Langdale J."/>
            <person name="Maumus F."/>
            <person name="Straeten D.V.D."/>
            <person name="Gould S.B."/>
            <person name="Rensing S.A."/>
        </authorList>
    </citation>
    <scope>NUCLEOTIDE SEQUENCE [LARGE SCALE GENOMIC DNA]</scope>
    <source>
        <strain evidence="3 4">S276</strain>
    </source>
</reference>
<dbReference type="Proteomes" id="UP000265515">
    <property type="component" value="Unassembled WGS sequence"/>
</dbReference>
<evidence type="ECO:0000313" key="3">
    <source>
        <dbReference type="EMBL" id="GBG86410.1"/>
    </source>
</evidence>
<feature type="transmembrane region" description="Helical" evidence="1">
    <location>
        <begin position="57"/>
        <end position="75"/>
    </location>
</feature>
<keyword evidence="1" id="KW-0472">Membrane</keyword>
<dbReference type="GO" id="GO:0031966">
    <property type="term" value="C:mitochondrial membrane"/>
    <property type="evidence" value="ECO:0007669"/>
    <property type="project" value="EnsemblPlants"/>
</dbReference>
<accession>A0A388LVQ4</accession>
<keyword evidence="1" id="KW-0812">Transmembrane</keyword>
<dbReference type="PANTHER" id="PTHR34062">
    <property type="entry name" value="OXIDOREDUCTASE 21 KDA SUBUNIT, PUTATIVE (AFU_ORTHOLOGUE AFUA_4G04750)-RELATED"/>
    <property type="match status" value="1"/>
</dbReference>
<dbReference type="GO" id="GO:0045271">
    <property type="term" value="C:respiratory chain complex I"/>
    <property type="evidence" value="ECO:0007669"/>
    <property type="project" value="EnsemblPlants"/>
</dbReference>
<dbReference type="Pfam" id="PF10785">
    <property type="entry name" value="NADH-u_ox-rdase"/>
    <property type="match status" value="1"/>
</dbReference>
<gene>
    <name evidence="3" type="ORF">CBR_g41406</name>
</gene>
<feature type="domain" description="NADH-ubiquinone oxidoreductase 21kDa subunit N-terminal" evidence="2">
    <location>
        <begin position="8"/>
        <end position="86"/>
    </location>
</feature>
<evidence type="ECO:0000313" key="4">
    <source>
        <dbReference type="Proteomes" id="UP000265515"/>
    </source>
</evidence>
<proteinExistence type="predicted"/>
<organism evidence="3 4">
    <name type="scientific">Chara braunii</name>
    <name type="common">Braun's stonewort</name>
    <dbReference type="NCBI Taxonomy" id="69332"/>
    <lineage>
        <taxon>Eukaryota</taxon>
        <taxon>Viridiplantae</taxon>
        <taxon>Streptophyta</taxon>
        <taxon>Charophyceae</taxon>
        <taxon>Charales</taxon>
        <taxon>Characeae</taxon>
        <taxon>Chara</taxon>
    </lineage>
</organism>
<dbReference type="AlphaFoldDB" id="A0A388LVQ4"/>
<evidence type="ECO:0000259" key="2">
    <source>
        <dbReference type="Pfam" id="PF10785"/>
    </source>
</evidence>
<dbReference type="Gramene" id="GBG86410">
    <property type="protein sequence ID" value="GBG86410"/>
    <property type="gene ID" value="CBR_g41406"/>
</dbReference>
<sequence>MGIFLDEPKYEVIDRTPGFGKTVRNFNLDDTMKMVGLTGMSLPVGYLAGGSVNVRGPSMYCAGLIGLMGGFMFAYQCSAGRLIGMFPNEEDVRKHRH</sequence>
<dbReference type="InterPro" id="IPR019721">
    <property type="entry name" value="NADH-UbQ_OxRdtase_su21_N"/>
</dbReference>
<keyword evidence="1" id="KW-1133">Transmembrane helix</keyword>